<reference evidence="3" key="2">
    <citation type="submission" date="2021-08" db="EMBL/GenBank/DDBJ databases">
        <authorList>
            <person name="Dalcin Martins P."/>
        </authorList>
    </citation>
    <scope>NUCLEOTIDE SEQUENCE</scope>
    <source>
        <strain evidence="3">MAG_39</strain>
    </source>
</reference>
<keyword evidence="1" id="KW-1133">Transmembrane helix</keyword>
<gene>
    <name evidence="3" type="ORF">K8I29_11180</name>
</gene>
<evidence type="ECO:0000256" key="1">
    <source>
        <dbReference type="SAM" id="Phobius"/>
    </source>
</evidence>
<dbReference type="InterPro" id="IPR038765">
    <property type="entry name" value="Papain-like_cys_pep_sf"/>
</dbReference>
<dbReference type="InterPro" id="IPR021878">
    <property type="entry name" value="TgpA_N"/>
</dbReference>
<dbReference type="InterPro" id="IPR052901">
    <property type="entry name" value="Bact_TGase-like"/>
</dbReference>
<keyword evidence="1" id="KW-0812">Transmembrane</keyword>
<reference evidence="3" key="1">
    <citation type="journal article" date="2021" name="bioRxiv">
        <title>Unraveling nitrogen, sulfur and carbon metabolic pathways and microbial community transcriptional responses to substrate deprivation and toxicity stresses in a bioreactor mimicking anoxic brackish coastal sediment conditions.</title>
        <authorList>
            <person name="Martins P.D."/>
            <person name="Echeveste M.J."/>
            <person name="Arshad A."/>
            <person name="Kurth J."/>
            <person name="Ouboter H."/>
            <person name="Jetten M.S.M."/>
            <person name="Welte C.U."/>
        </authorList>
    </citation>
    <scope>NUCLEOTIDE SEQUENCE</scope>
    <source>
        <strain evidence="3">MAG_39</strain>
    </source>
</reference>
<organism evidence="3 4">
    <name type="scientific">Candidatus Nitrobium versatile</name>
    <dbReference type="NCBI Taxonomy" id="2884831"/>
    <lineage>
        <taxon>Bacteria</taxon>
        <taxon>Pseudomonadati</taxon>
        <taxon>Nitrospirota</taxon>
        <taxon>Nitrospiria</taxon>
        <taxon>Nitrospirales</taxon>
        <taxon>Nitrospiraceae</taxon>
        <taxon>Candidatus Nitrobium</taxon>
    </lineage>
</organism>
<evidence type="ECO:0000313" key="3">
    <source>
        <dbReference type="EMBL" id="MBZ0156754.1"/>
    </source>
</evidence>
<feature type="transmembrane region" description="Helical" evidence="1">
    <location>
        <begin position="165"/>
        <end position="191"/>
    </location>
</feature>
<accession>A0A953M0F1</accession>
<proteinExistence type="predicted"/>
<feature type="domain" description="Transglutaminase-like" evidence="2">
    <location>
        <begin position="406"/>
        <end position="477"/>
    </location>
</feature>
<dbReference type="SMART" id="SM00460">
    <property type="entry name" value="TGc"/>
    <property type="match status" value="1"/>
</dbReference>
<dbReference type="Pfam" id="PF11992">
    <property type="entry name" value="TgpA_N"/>
    <property type="match status" value="1"/>
</dbReference>
<feature type="transmembrane region" description="Helical" evidence="1">
    <location>
        <begin position="132"/>
        <end position="153"/>
    </location>
</feature>
<feature type="transmembrane region" description="Helical" evidence="1">
    <location>
        <begin position="108"/>
        <end position="126"/>
    </location>
</feature>
<comment type="caution">
    <text evidence="3">The sequence shown here is derived from an EMBL/GenBank/DDBJ whole genome shotgun (WGS) entry which is preliminary data.</text>
</comment>
<dbReference type="Proteomes" id="UP000705867">
    <property type="component" value="Unassembled WGS sequence"/>
</dbReference>
<dbReference type="Pfam" id="PF01841">
    <property type="entry name" value="Transglut_core"/>
    <property type="match status" value="1"/>
</dbReference>
<dbReference type="EMBL" id="JAIOIV010000088">
    <property type="protein sequence ID" value="MBZ0156754.1"/>
    <property type="molecule type" value="Genomic_DNA"/>
</dbReference>
<feature type="transmembrane region" description="Helical" evidence="1">
    <location>
        <begin position="545"/>
        <end position="562"/>
    </location>
</feature>
<name>A0A953M0F1_9BACT</name>
<evidence type="ECO:0000259" key="2">
    <source>
        <dbReference type="SMART" id="SM00460"/>
    </source>
</evidence>
<dbReference type="InterPro" id="IPR002931">
    <property type="entry name" value="Transglutaminase-like"/>
</dbReference>
<dbReference type="PANTHER" id="PTHR42736">
    <property type="entry name" value="PROTEIN-GLUTAMINE GAMMA-GLUTAMYLTRANSFERASE"/>
    <property type="match status" value="1"/>
</dbReference>
<dbReference type="SUPFAM" id="SSF54001">
    <property type="entry name" value="Cysteine proteinases"/>
    <property type="match status" value="1"/>
</dbReference>
<protein>
    <submittedName>
        <fullName evidence="3">DUF3488 and transglutaminase-like domain-containing protein</fullName>
    </submittedName>
</protein>
<feature type="transmembrane region" description="Helical" evidence="1">
    <location>
        <begin position="59"/>
        <end position="78"/>
    </location>
</feature>
<evidence type="ECO:0000313" key="4">
    <source>
        <dbReference type="Proteomes" id="UP000705867"/>
    </source>
</evidence>
<dbReference type="Gene3D" id="3.10.620.30">
    <property type="match status" value="1"/>
</dbReference>
<dbReference type="PANTHER" id="PTHR42736:SF1">
    <property type="entry name" value="PROTEIN-GLUTAMINE GAMMA-GLUTAMYLTRANSFERASE"/>
    <property type="match status" value="1"/>
</dbReference>
<dbReference type="AlphaFoldDB" id="A0A953M0F1"/>
<feature type="transmembrane region" description="Helical" evidence="1">
    <location>
        <begin position="84"/>
        <end position="101"/>
    </location>
</feature>
<feature type="transmembrane region" description="Helical" evidence="1">
    <location>
        <begin position="20"/>
        <end position="47"/>
    </location>
</feature>
<keyword evidence="1" id="KW-0472">Membrane</keyword>
<sequence length="641" mass="72501">MEKSRSVIKIEDAVKVLTYGIGFVGFLSVVRFAGFFYSLAFGFFYLLSLRSERRKRYPAPRWALNIIALVLIVLTFLGMSSRDIVTPALNSLLILLAIKFLEDKKFRDYMQICVISVFLLTGSSLLSLDIVFLVYFIGLIFLLTSATVLLAYYSQDPGLEITMPTVFKVASTAFLISFLSLPATLLLFILLPRTSFPLLTFLNRQGAALTGFSDSVTLGGISRIQENNEVVFRAHMEKAEEGSLYWRGILLDHFDGVSWKSSPGRGKEGGEPLTVKGKRVEQTIYLEAYDNKYLFALDKPLSLSLKQARMDSSLIHSLPENVTRRIKYQALSVLSPVLQVKEIDRNTYLQLPGTGMEEIRRLVAPLAEGRDTVGAVNTLVSFLRGGGYKYSLERLPLSAHPLHDFLFITKQGNCEYFASALAVMLRVAGIPSRIVGGYRGGLYNEMGGYYLVPQSSAHVWVEFYRESVGWIRVDPTPAGGEGFPFHRKREMLLRLRLLFDTLNYYWNASVLNYDLGKQMSLLYKVRIGFGRPSLSLDRGKLTDSALIFLVVVSGGVVVYYFVMQRKTPEEILVGTFLAKMKKKGYVKSETEGLEEFLERIGEDPCREKALTFVKEFEGYYYRDRSLGKGEIKKLRRMLREL</sequence>